<dbReference type="Proteomes" id="UP000268321">
    <property type="component" value="Unassembled WGS sequence"/>
</dbReference>
<dbReference type="AlphaFoldDB" id="A0A4P9Z9Z8"/>
<protein>
    <submittedName>
        <fullName evidence="1">Uncharacterized protein</fullName>
    </submittedName>
</protein>
<name>A0A4P9Z9Z8_9ASCO</name>
<reference evidence="2" key="1">
    <citation type="journal article" date="2018" name="Nat. Microbiol.">
        <title>Leveraging single-cell genomics to expand the fungal tree of life.</title>
        <authorList>
            <person name="Ahrendt S.R."/>
            <person name="Quandt C.A."/>
            <person name="Ciobanu D."/>
            <person name="Clum A."/>
            <person name="Salamov A."/>
            <person name="Andreopoulos B."/>
            <person name="Cheng J.F."/>
            <person name="Woyke T."/>
            <person name="Pelin A."/>
            <person name="Henrissat B."/>
            <person name="Reynolds N.K."/>
            <person name="Benny G.L."/>
            <person name="Smith M.E."/>
            <person name="James T.Y."/>
            <person name="Grigoriev I.V."/>
        </authorList>
    </citation>
    <scope>NUCLEOTIDE SEQUENCE [LARGE SCALE GENOMIC DNA]</scope>
    <source>
        <strain evidence="2">Baker2002</strain>
    </source>
</reference>
<evidence type="ECO:0000313" key="2">
    <source>
        <dbReference type="Proteomes" id="UP000268321"/>
    </source>
</evidence>
<evidence type="ECO:0000313" key="1">
    <source>
        <dbReference type="EMBL" id="RKP29132.1"/>
    </source>
</evidence>
<gene>
    <name evidence="1" type="ORF">METBISCDRAFT_24514</name>
</gene>
<proteinExistence type="predicted"/>
<dbReference type="OrthoDB" id="4013061at2759"/>
<sequence>MALHFTSTTIHAKLDDLSISSPPKEALNAFYLKIEPFSTNSLLSNSLHADSTYPSKPLTPVMFPGMNLSHLRDEHPEPPLLATSVGSDSEGRMLPSSSTISLLSLSNNSNSNNNSIAPNNMNRANCSCNIDGNTSNSMDFPYNSSKLLGQNITLASMERGNSFSSLRSRKSFSYVSQQTLQHYQRMTSTALPTGVEFPSIFSSQNIPLKRNFSSLFTSSSQSLDPTSVANSPSGFWSSSQTPPGYTSSLGIYKGISTKLGGIHHITPVSGAVGLERQGLLHLGSKHVNIQRSGSDSPVLYPVQTPLEDMPITPLYLNPDSNSYFVLSHSNGGLQTNVSFGFETGGIDEAEEDD</sequence>
<organism evidence="1 2">
    <name type="scientific">Metschnikowia bicuspidata</name>
    <dbReference type="NCBI Taxonomy" id="27322"/>
    <lineage>
        <taxon>Eukaryota</taxon>
        <taxon>Fungi</taxon>
        <taxon>Dikarya</taxon>
        <taxon>Ascomycota</taxon>
        <taxon>Saccharomycotina</taxon>
        <taxon>Pichiomycetes</taxon>
        <taxon>Metschnikowiaceae</taxon>
        <taxon>Metschnikowia</taxon>
    </lineage>
</organism>
<accession>A0A4P9Z9Z8</accession>
<keyword evidence="2" id="KW-1185">Reference proteome</keyword>
<dbReference type="EMBL" id="ML004508">
    <property type="protein sequence ID" value="RKP29132.1"/>
    <property type="molecule type" value="Genomic_DNA"/>
</dbReference>